<evidence type="ECO:0000256" key="8">
    <source>
        <dbReference type="SAM" id="SignalP"/>
    </source>
</evidence>
<reference evidence="9 10" key="1">
    <citation type="submission" date="2020-09" db="EMBL/GenBank/DDBJ databases">
        <title>Draft Genome Sequence of Aminobacter carboxidus type strain DSM 1086, a soil Gram-negative carboxydobacterium.</title>
        <authorList>
            <person name="Turrini P."/>
            <person name="Tescari M."/>
            <person name="Artuso I."/>
            <person name="Lugli G.A."/>
            <person name="Frangipani E."/>
            <person name="Ventura M."/>
            <person name="Visca P."/>
        </authorList>
    </citation>
    <scope>NUCLEOTIDE SEQUENCE [LARGE SCALE GENOMIC DNA]</scope>
    <source>
        <strain evidence="9 10">DSM 1086</strain>
    </source>
</reference>
<evidence type="ECO:0000256" key="3">
    <source>
        <dbReference type="ARBA" id="ARBA00022452"/>
    </source>
</evidence>
<dbReference type="InterPro" id="IPR005017">
    <property type="entry name" value="OMPP1/FadL/TodX"/>
</dbReference>
<evidence type="ECO:0000256" key="1">
    <source>
        <dbReference type="ARBA" id="ARBA00004571"/>
    </source>
</evidence>
<evidence type="ECO:0000256" key="2">
    <source>
        <dbReference type="ARBA" id="ARBA00008163"/>
    </source>
</evidence>
<dbReference type="SUPFAM" id="SSF56935">
    <property type="entry name" value="Porins"/>
    <property type="match status" value="1"/>
</dbReference>
<keyword evidence="6" id="KW-0472">Membrane</keyword>
<keyword evidence="10" id="KW-1185">Reference proteome</keyword>
<comment type="subcellular location">
    <subcellularLocation>
        <location evidence="1">Cell outer membrane</location>
        <topology evidence="1">Multi-pass membrane protein</topology>
    </subcellularLocation>
</comment>
<dbReference type="EMBL" id="JACZEP010000001">
    <property type="protein sequence ID" value="MBE1203764.1"/>
    <property type="molecule type" value="Genomic_DNA"/>
</dbReference>
<feature type="chain" id="PRO_5046895522" evidence="8">
    <location>
        <begin position="26"/>
        <end position="380"/>
    </location>
</feature>
<dbReference type="RefSeq" id="WP_192565775.1">
    <property type="nucleotide sequence ID" value="NZ_JACZEP010000001.1"/>
</dbReference>
<comment type="caution">
    <text evidence="9">The sequence shown here is derived from an EMBL/GenBank/DDBJ whole genome shotgun (WGS) entry which is preliminary data.</text>
</comment>
<evidence type="ECO:0000256" key="5">
    <source>
        <dbReference type="ARBA" id="ARBA00022729"/>
    </source>
</evidence>
<evidence type="ECO:0000256" key="4">
    <source>
        <dbReference type="ARBA" id="ARBA00022692"/>
    </source>
</evidence>
<dbReference type="Gene3D" id="2.40.160.60">
    <property type="entry name" value="Outer membrane protein transport protein (OMPP1/FadL/TodX)"/>
    <property type="match status" value="1"/>
</dbReference>
<feature type="signal peptide" evidence="8">
    <location>
        <begin position="1"/>
        <end position="25"/>
    </location>
</feature>
<keyword evidence="5 8" id="KW-0732">Signal</keyword>
<dbReference type="Pfam" id="PF03349">
    <property type="entry name" value="Toluene_X"/>
    <property type="match status" value="1"/>
</dbReference>
<evidence type="ECO:0000313" key="9">
    <source>
        <dbReference type="EMBL" id="MBE1203764.1"/>
    </source>
</evidence>
<evidence type="ECO:0000256" key="7">
    <source>
        <dbReference type="ARBA" id="ARBA00023237"/>
    </source>
</evidence>
<proteinExistence type="inferred from homology"/>
<organism evidence="9 10">
    <name type="scientific">Aminobacter carboxidus</name>
    <dbReference type="NCBI Taxonomy" id="376165"/>
    <lineage>
        <taxon>Bacteria</taxon>
        <taxon>Pseudomonadati</taxon>
        <taxon>Pseudomonadota</taxon>
        <taxon>Alphaproteobacteria</taxon>
        <taxon>Hyphomicrobiales</taxon>
        <taxon>Phyllobacteriaceae</taxon>
        <taxon>Aminobacter</taxon>
    </lineage>
</organism>
<gene>
    <name evidence="9" type="ORF">IHE39_05620</name>
</gene>
<keyword evidence="7" id="KW-0998">Cell outer membrane</keyword>
<evidence type="ECO:0000313" key="10">
    <source>
        <dbReference type="Proteomes" id="UP000598227"/>
    </source>
</evidence>
<dbReference type="Proteomes" id="UP000598227">
    <property type="component" value="Unassembled WGS sequence"/>
</dbReference>
<evidence type="ECO:0000256" key="6">
    <source>
        <dbReference type="ARBA" id="ARBA00023136"/>
    </source>
</evidence>
<comment type="similarity">
    <text evidence="2">Belongs to the OmpP1/FadL family.</text>
</comment>
<name>A0ABR9GJG5_9HYPH</name>
<sequence length="380" mass="40461">MNISRLKALLGATALTIVAAGAAQAGGFSRGTADTDILFEQGNFNLRTSVVVVKPNREFTVNPYPDGTGYNFADTYVVPSAAVKFKFFDQLSCAGTVSQPYGGGVTYRAPGNGTLAKLEEDFTVTEYGATCAFKYDLGKGSLSFLGGLFVENVDYTLLGGSGTVSVKLKDNDIGWRAGLAYEIPEIALRAQLMYRSGTDVAAEGTTNGVPVAQGFAELPQSVELKVQSGIAPGWLAYGSVKWTDWSVNERLLLVLNKFNPAPTTRVNTYNWQDGWTVTGGIGHAFTDAISGTVFATWDRGVGTGWDLQSDTYTVGAGVSMKDKIGGELRAGVGLSYLTAVEETQYNDAFVPNSPDPRNGFNRAVGNDWSVAVSAGYSVKW</sequence>
<keyword evidence="4" id="KW-0812">Transmembrane</keyword>
<protein>
    <submittedName>
        <fullName evidence="9">Aromatic hydrocarbon degradation protein</fullName>
    </submittedName>
</protein>
<accession>A0ABR9GJG5</accession>
<keyword evidence="3" id="KW-1134">Transmembrane beta strand</keyword>